<sequence length="81" mass="9040">MVSTLVLVLLMTLAGCHSAGEEQSTRNIVKFQVTQVDYNMPNIYFLWPQNVSEMTKFRSVWSPLGANSSKLIPSLNVPPNV</sequence>
<proteinExistence type="predicted"/>
<reference evidence="2 3" key="1">
    <citation type="submission" date="2019-05" db="EMBL/GenBank/DDBJ databases">
        <title>Another draft genome of Portunus trituberculatus and its Hox gene families provides insights of decapod evolution.</title>
        <authorList>
            <person name="Jeong J.-H."/>
            <person name="Song I."/>
            <person name="Kim S."/>
            <person name="Choi T."/>
            <person name="Kim D."/>
            <person name="Ryu S."/>
            <person name="Kim W."/>
        </authorList>
    </citation>
    <scope>NUCLEOTIDE SEQUENCE [LARGE SCALE GENOMIC DNA]</scope>
    <source>
        <tissue evidence="2">Muscle</tissue>
    </source>
</reference>
<evidence type="ECO:0008006" key="4">
    <source>
        <dbReference type="Google" id="ProtNLM"/>
    </source>
</evidence>
<organism evidence="2 3">
    <name type="scientific">Portunus trituberculatus</name>
    <name type="common">Swimming crab</name>
    <name type="synonym">Neptunus trituberculatus</name>
    <dbReference type="NCBI Taxonomy" id="210409"/>
    <lineage>
        <taxon>Eukaryota</taxon>
        <taxon>Metazoa</taxon>
        <taxon>Ecdysozoa</taxon>
        <taxon>Arthropoda</taxon>
        <taxon>Crustacea</taxon>
        <taxon>Multicrustacea</taxon>
        <taxon>Malacostraca</taxon>
        <taxon>Eumalacostraca</taxon>
        <taxon>Eucarida</taxon>
        <taxon>Decapoda</taxon>
        <taxon>Pleocyemata</taxon>
        <taxon>Brachyura</taxon>
        <taxon>Eubrachyura</taxon>
        <taxon>Portunoidea</taxon>
        <taxon>Portunidae</taxon>
        <taxon>Portuninae</taxon>
        <taxon>Portunus</taxon>
    </lineage>
</organism>
<comment type="caution">
    <text evidence="2">The sequence shown here is derived from an EMBL/GenBank/DDBJ whole genome shotgun (WGS) entry which is preliminary data.</text>
</comment>
<keyword evidence="3" id="KW-1185">Reference proteome</keyword>
<dbReference type="EMBL" id="VSRR010010052">
    <property type="protein sequence ID" value="MPC51239.1"/>
    <property type="molecule type" value="Genomic_DNA"/>
</dbReference>
<evidence type="ECO:0000256" key="1">
    <source>
        <dbReference type="SAM" id="SignalP"/>
    </source>
</evidence>
<evidence type="ECO:0000313" key="3">
    <source>
        <dbReference type="Proteomes" id="UP000324222"/>
    </source>
</evidence>
<evidence type="ECO:0000313" key="2">
    <source>
        <dbReference type="EMBL" id="MPC51239.1"/>
    </source>
</evidence>
<feature type="signal peptide" evidence="1">
    <location>
        <begin position="1"/>
        <end position="18"/>
    </location>
</feature>
<dbReference type="AlphaFoldDB" id="A0A5B7G141"/>
<dbReference type="Proteomes" id="UP000324222">
    <property type="component" value="Unassembled WGS sequence"/>
</dbReference>
<accession>A0A5B7G141</accession>
<name>A0A5B7G141_PORTR</name>
<gene>
    <name evidence="2" type="ORF">E2C01_045083</name>
</gene>
<keyword evidence="1" id="KW-0732">Signal</keyword>
<feature type="chain" id="PRO_5022886219" description="Spondin domain-containing protein" evidence="1">
    <location>
        <begin position="19"/>
        <end position="81"/>
    </location>
</feature>
<protein>
    <recommendedName>
        <fullName evidence="4">Spondin domain-containing protein</fullName>
    </recommendedName>
</protein>